<keyword evidence="6" id="KW-0560">Oxidoreductase</keyword>
<dbReference type="Proteomes" id="UP001583186">
    <property type="component" value="Unassembled WGS sequence"/>
</dbReference>
<dbReference type="SUPFAM" id="SSF53659">
    <property type="entry name" value="Isocitrate/Isopropylmalate dehydrogenase-like"/>
    <property type="match status" value="1"/>
</dbReference>
<comment type="caution">
    <text evidence="10">The sequence shown here is derived from an EMBL/GenBank/DDBJ whole genome shotgun (WGS) entry which is preliminary data.</text>
</comment>
<evidence type="ECO:0000313" key="10">
    <source>
        <dbReference type="EMBL" id="KAL1891076.1"/>
    </source>
</evidence>
<dbReference type="SMART" id="SM01329">
    <property type="entry name" value="Iso_dh"/>
    <property type="match status" value="1"/>
</dbReference>
<dbReference type="InterPro" id="IPR050501">
    <property type="entry name" value="ICDH/IPMDH"/>
</dbReference>
<evidence type="ECO:0000256" key="5">
    <source>
        <dbReference type="ARBA" id="ARBA00022842"/>
    </source>
</evidence>
<evidence type="ECO:0000313" key="11">
    <source>
        <dbReference type="Proteomes" id="UP001583186"/>
    </source>
</evidence>
<evidence type="ECO:0000256" key="4">
    <source>
        <dbReference type="ARBA" id="ARBA00022723"/>
    </source>
</evidence>
<sequence length="233" mass="25610">MEELFQTFTLDIDILYWSSNKFLETGNENHVGGTTHDDTPYTIANEVAVFTRVGIERTMRFAFDVTRSRTRKKLTMDKVFYELAREYPDIEIDKMLVDVMTVRMILKPKTLDTIVATNLHGDILSDLAAALAGSIGVMASSSLDPTRKNPSLFEPIHGSAPDIAGQGVANPVGTFWSAAEMLRWLGEDAAADLLMKAIETVTASGLEAKDLGDTCNLKQVTNAVISELKNSYA</sequence>
<evidence type="ECO:0000256" key="2">
    <source>
        <dbReference type="ARBA" id="ARBA00001946"/>
    </source>
</evidence>
<comment type="similarity">
    <text evidence="3">Belongs to the isocitrate and isopropylmalate dehydrogenases family.</text>
</comment>
<dbReference type="Gene3D" id="3.40.718.10">
    <property type="entry name" value="Isopropylmalate Dehydrogenase"/>
    <property type="match status" value="1"/>
</dbReference>
<evidence type="ECO:0000256" key="7">
    <source>
        <dbReference type="ARBA" id="ARBA00023027"/>
    </source>
</evidence>
<keyword evidence="5" id="KW-0460">Magnesium</keyword>
<gene>
    <name evidence="10" type="ORF">Sste5346_007901</name>
</gene>
<accession>A0ABR3YRY9</accession>
<keyword evidence="7" id="KW-0520">NAD</keyword>
<dbReference type="Pfam" id="PF00180">
    <property type="entry name" value="Iso_dh"/>
    <property type="match status" value="1"/>
</dbReference>
<dbReference type="PANTHER" id="PTHR43275:SF1">
    <property type="entry name" value="D-MALATE DEHYDROGENASE [DECARBOXYLATING]"/>
    <property type="match status" value="1"/>
</dbReference>
<proteinExistence type="inferred from homology"/>
<organism evidence="10 11">
    <name type="scientific">Sporothrix stenoceras</name>
    <dbReference type="NCBI Taxonomy" id="5173"/>
    <lineage>
        <taxon>Eukaryota</taxon>
        <taxon>Fungi</taxon>
        <taxon>Dikarya</taxon>
        <taxon>Ascomycota</taxon>
        <taxon>Pezizomycotina</taxon>
        <taxon>Sordariomycetes</taxon>
        <taxon>Sordariomycetidae</taxon>
        <taxon>Ophiostomatales</taxon>
        <taxon>Ophiostomataceae</taxon>
        <taxon>Sporothrix</taxon>
    </lineage>
</organism>
<evidence type="ECO:0000256" key="8">
    <source>
        <dbReference type="ARBA" id="ARBA00023211"/>
    </source>
</evidence>
<evidence type="ECO:0000256" key="1">
    <source>
        <dbReference type="ARBA" id="ARBA00001936"/>
    </source>
</evidence>
<feature type="domain" description="Isopropylmalate dehydrogenase-like" evidence="9">
    <location>
        <begin position="1"/>
        <end position="224"/>
    </location>
</feature>
<evidence type="ECO:0000256" key="3">
    <source>
        <dbReference type="ARBA" id="ARBA00007769"/>
    </source>
</evidence>
<name>A0ABR3YRY9_9PEZI</name>
<dbReference type="InterPro" id="IPR024084">
    <property type="entry name" value="IsoPropMal-DH-like_dom"/>
</dbReference>
<dbReference type="PANTHER" id="PTHR43275">
    <property type="entry name" value="D-MALATE DEHYDROGENASE [DECARBOXYLATING]"/>
    <property type="match status" value="1"/>
</dbReference>
<evidence type="ECO:0000256" key="6">
    <source>
        <dbReference type="ARBA" id="ARBA00023002"/>
    </source>
</evidence>
<dbReference type="EMBL" id="JAWCUI010000056">
    <property type="protein sequence ID" value="KAL1891076.1"/>
    <property type="molecule type" value="Genomic_DNA"/>
</dbReference>
<evidence type="ECO:0000259" key="9">
    <source>
        <dbReference type="SMART" id="SM01329"/>
    </source>
</evidence>
<comment type="cofactor">
    <cofactor evidence="2">
        <name>Mg(2+)</name>
        <dbReference type="ChEBI" id="CHEBI:18420"/>
    </cofactor>
</comment>
<keyword evidence="11" id="KW-1185">Reference proteome</keyword>
<comment type="cofactor">
    <cofactor evidence="1">
        <name>Mn(2+)</name>
        <dbReference type="ChEBI" id="CHEBI:29035"/>
    </cofactor>
</comment>
<keyword evidence="4" id="KW-0479">Metal-binding</keyword>
<keyword evidence="8" id="KW-0464">Manganese</keyword>
<protein>
    <recommendedName>
        <fullName evidence="9">Isopropylmalate dehydrogenase-like domain-containing protein</fullName>
    </recommendedName>
</protein>
<dbReference type="InterPro" id="IPR019818">
    <property type="entry name" value="IsoCit/isopropylmalate_DH_CS"/>
</dbReference>
<reference evidence="10 11" key="1">
    <citation type="journal article" date="2024" name="IMA Fungus">
        <title>IMA Genome - F19 : A genome assembly and annotation guide to empower mycologists, including annotated draft genome sequences of Ceratocystis pirilliformis, Diaporthe australafricana, Fusarium ophioides, Paecilomyces lecythidis, and Sporothrix stenoceras.</title>
        <authorList>
            <person name="Aylward J."/>
            <person name="Wilson A.M."/>
            <person name="Visagie C.M."/>
            <person name="Spraker J."/>
            <person name="Barnes I."/>
            <person name="Buitendag C."/>
            <person name="Ceriani C."/>
            <person name="Del Mar Angel L."/>
            <person name="du Plessis D."/>
            <person name="Fuchs T."/>
            <person name="Gasser K."/>
            <person name="Kramer D."/>
            <person name="Li W."/>
            <person name="Munsamy K."/>
            <person name="Piso A."/>
            <person name="Price J.L."/>
            <person name="Sonnekus B."/>
            <person name="Thomas C."/>
            <person name="van der Nest A."/>
            <person name="van Dijk A."/>
            <person name="van Heerden A."/>
            <person name="van Vuuren N."/>
            <person name="Yilmaz N."/>
            <person name="Duong T.A."/>
            <person name="van der Merwe N.A."/>
            <person name="Wingfield M.J."/>
            <person name="Wingfield B.D."/>
        </authorList>
    </citation>
    <scope>NUCLEOTIDE SEQUENCE [LARGE SCALE GENOMIC DNA]</scope>
    <source>
        <strain evidence="10 11">CMW 5346</strain>
    </source>
</reference>
<dbReference type="PROSITE" id="PS00470">
    <property type="entry name" value="IDH_IMDH"/>
    <property type="match status" value="1"/>
</dbReference>